<dbReference type="EMBL" id="JARXRN010000028">
    <property type="protein sequence ID" value="MDH5831508.1"/>
    <property type="molecule type" value="Genomic_DNA"/>
</dbReference>
<keyword evidence="1" id="KW-0732">Signal</keyword>
<protein>
    <recommendedName>
        <fullName evidence="4">PsiF repeat-containing protein</fullName>
    </recommendedName>
</protein>
<evidence type="ECO:0000313" key="3">
    <source>
        <dbReference type="Proteomes" id="UP001156831"/>
    </source>
</evidence>
<gene>
    <name evidence="2" type="ORF">QFW80_13380</name>
</gene>
<feature type="chain" id="PRO_5046548249" description="PsiF repeat-containing protein" evidence="1">
    <location>
        <begin position="19"/>
        <end position="91"/>
    </location>
</feature>
<evidence type="ECO:0000313" key="2">
    <source>
        <dbReference type="EMBL" id="MDH5831508.1"/>
    </source>
</evidence>
<dbReference type="Proteomes" id="UP001156831">
    <property type="component" value="Unassembled WGS sequence"/>
</dbReference>
<keyword evidence="3" id="KW-1185">Reference proteome</keyword>
<name>A0ABT6JM17_9GAMM</name>
<evidence type="ECO:0008006" key="4">
    <source>
        <dbReference type="Google" id="ProtNLM"/>
    </source>
</evidence>
<organism evidence="2 3">
    <name type="scientific">Luteimonas rhizosphaericola</name>
    <dbReference type="NCBI Taxonomy" id="3042024"/>
    <lineage>
        <taxon>Bacteria</taxon>
        <taxon>Pseudomonadati</taxon>
        <taxon>Pseudomonadota</taxon>
        <taxon>Gammaproteobacteria</taxon>
        <taxon>Lysobacterales</taxon>
        <taxon>Lysobacteraceae</taxon>
        <taxon>Luteimonas</taxon>
    </lineage>
</organism>
<proteinExistence type="predicted"/>
<comment type="caution">
    <text evidence="2">The sequence shown here is derived from an EMBL/GenBank/DDBJ whole genome shotgun (WGS) entry which is preliminary data.</text>
</comment>
<accession>A0ABT6JM17</accession>
<sequence>MKSILLMALILCCGSLFANEPAARGEDGTTDAEKKVHCERKKSLGSNKVERVCMTESERIAAQDAAQADLQRLGRCSGNDVVCRGDLPRTN</sequence>
<dbReference type="RefSeq" id="WP_280602472.1">
    <property type="nucleotide sequence ID" value="NZ_JARXRN010000028.1"/>
</dbReference>
<evidence type="ECO:0000256" key="1">
    <source>
        <dbReference type="SAM" id="SignalP"/>
    </source>
</evidence>
<reference evidence="2 3" key="1">
    <citation type="submission" date="2023-04" db="EMBL/GenBank/DDBJ databases">
        <title>Luteimonas sp. M1R5S18.</title>
        <authorList>
            <person name="Sun J.-Q."/>
        </authorList>
    </citation>
    <scope>NUCLEOTIDE SEQUENCE [LARGE SCALE GENOMIC DNA]</scope>
    <source>
        <strain evidence="2 3">M1R5S18</strain>
    </source>
</reference>
<feature type="signal peptide" evidence="1">
    <location>
        <begin position="1"/>
        <end position="18"/>
    </location>
</feature>